<evidence type="ECO:0000256" key="7">
    <source>
        <dbReference type="ARBA" id="ARBA00023136"/>
    </source>
</evidence>
<dbReference type="InterPro" id="IPR038770">
    <property type="entry name" value="Na+/solute_symporter_sf"/>
</dbReference>
<accession>A0A845R1E6</accession>
<feature type="transmembrane region" description="Helical" evidence="9">
    <location>
        <begin position="163"/>
        <end position="184"/>
    </location>
</feature>
<dbReference type="AlphaFoldDB" id="A0A845R1E6"/>
<evidence type="ECO:0000256" key="3">
    <source>
        <dbReference type="ARBA" id="ARBA00022448"/>
    </source>
</evidence>
<evidence type="ECO:0000256" key="1">
    <source>
        <dbReference type="ARBA" id="ARBA00004651"/>
    </source>
</evidence>
<dbReference type="PANTHER" id="PTHR43057">
    <property type="entry name" value="ARSENITE EFFLUX TRANSPORTER"/>
    <property type="match status" value="1"/>
</dbReference>
<keyword evidence="11" id="KW-1185">Reference proteome</keyword>
<evidence type="ECO:0000256" key="5">
    <source>
        <dbReference type="ARBA" id="ARBA00022692"/>
    </source>
</evidence>
<feature type="transmembrane region" description="Helical" evidence="9">
    <location>
        <begin position="223"/>
        <end position="246"/>
    </location>
</feature>
<keyword evidence="4 8" id="KW-1003">Cell membrane</keyword>
<feature type="transmembrane region" description="Helical" evidence="9">
    <location>
        <begin position="124"/>
        <end position="143"/>
    </location>
</feature>
<evidence type="ECO:0000256" key="9">
    <source>
        <dbReference type="SAM" id="Phobius"/>
    </source>
</evidence>
<proteinExistence type="inferred from homology"/>
<reference evidence="10 11" key="1">
    <citation type="submission" date="2018-08" db="EMBL/GenBank/DDBJ databases">
        <title>Murine metabolic-syndrome-specific gut microbial biobank.</title>
        <authorList>
            <person name="Liu C."/>
        </authorList>
    </citation>
    <scope>NUCLEOTIDE SEQUENCE [LARGE SCALE GENOMIC DNA]</scope>
    <source>
        <strain evidence="10 11">583</strain>
    </source>
</reference>
<feature type="transmembrane region" description="Helical" evidence="9">
    <location>
        <begin position="258"/>
        <end position="280"/>
    </location>
</feature>
<evidence type="ECO:0000256" key="8">
    <source>
        <dbReference type="PIRNR" id="PIRNR005508"/>
    </source>
</evidence>
<dbReference type="EMBL" id="QXXA01000006">
    <property type="protein sequence ID" value="NBI06393.1"/>
    <property type="molecule type" value="Genomic_DNA"/>
</dbReference>
<feature type="transmembrane region" description="Helical" evidence="9">
    <location>
        <begin position="20"/>
        <end position="39"/>
    </location>
</feature>
<dbReference type="GO" id="GO:0015104">
    <property type="term" value="F:antimonite transmembrane transporter activity"/>
    <property type="evidence" value="ECO:0007669"/>
    <property type="project" value="TreeGrafter"/>
</dbReference>
<dbReference type="GO" id="GO:0005886">
    <property type="term" value="C:plasma membrane"/>
    <property type="evidence" value="ECO:0007669"/>
    <property type="project" value="UniProtKB-SubCell"/>
</dbReference>
<evidence type="ECO:0000256" key="4">
    <source>
        <dbReference type="ARBA" id="ARBA00022475"/>
    </source>
</evidence>
<dbReference type="PIRSF" id="PIRSF005508">
    <property type="entry name" value="Acr3"/>
    <property type="match status" value="1"/>
</dbReference>
<dbReference type="RefSeq" id="WP_160196880.1">
    <property type="nucleotide sequence ID" value="NZ_QXXA01000006.1"/>
</dbReference>
<dbReference type="NCBIfam" id="TIGR00832">
    <property type="entry name" value="acr3"/>
    <property type="match status" value="1"/>
</dbReference>
<gene>
    <name evidence="10" type="primary">arsB</name>
    <name evidence="10" type="ORF">D3Z33_05900</name>
</gene>
<protein>
    <submittedName>
        <fullName evidence="10">Arsenical-resistance protein</fullName>
    </submittedName>
</protein>
<dbReference type="InterPro" id="IPR004706">
    <property type="entry name" value="Arsenical-R_Acr3"/>
</dbReference>
<keyword evidence="3 8" id="KW-0813">Transport</keyword>
<comment type="caution">
    <text evidence="10">The sequence shown here is derived from an EMBL/GenBank/DDBJ whole genome shotgun (WGS) entry which is preliminary data.</text>
</comment>
<dbReference type="GO" id="GO:0015297">
    <property type="term" value="F:antiporter activity"/>
    <property type="evidence" value="ECO:0007669"/>
    <property type="project" value="UniProtKB-UniRule"/>
</dbReference>
<comment type="subcellular location">
    <subcellularLocation>
        <location evidence="1 8">Cell membrane</location>
        <topology evidence="1 8">Multi-pass membrane protein</topology>
    </subcellularLocation>
</comment>
<keyword evidence="7 8" id="KW-0472">Membrane</keyword>
<feature type="transmembrane region" description="Helical" evidence="9">
    <location>
        <begin position="292"/>
        <end position="313"/>
    </location>
</feature>
<feature type="transmembrane region" description="Helical" evidence="9">
    <location>
        <begin position="51"/>
        <end position="72"/>
    </location>
</feature>
<dbReference type="OrthoDB" id="9771457at2"/>
<organism evidence="10 11">
    <name type="scientific">Senegalia massiliensis</name>
    <dbReference type="NCBI Taxonomy" id="1720316"/>
    <lineage>
        <taxon>Bacteria</taxon>
        <taxon>Bacillati</taxon>
        <taxon>Bacillota</taxon>
        <taxon>Clostridia</taxon>
        <taxon>Eubacteriales</taxon>
        <taxon>Clostridiaceae</taxon>
        <taxon>Senegalia</taxon>
    </lineage>
</organism>
<dbReference type="PANTHER" id="PTHR43057:SF1">
    <property type="entry name" value="ARSENICAL-RESISTANCE PROTEIN 3"/>
    <property type="match status" value="1"/>
</dbReference>
<keyword evidence="6 8" id="KW-1133">Transmembrane helix</keyword>
<dbReference type="Gene3D" id="1.20.1530.20">
    <property type="match status" value="1"/>
</dbReference>
<dbReference type="InterPro" id="IPR002657">
    <property type="entry name" value="BilAc:Na_symport/Acr3"/>
</dbReference>
<feature type="transmembrane region" description="Helical" evidence="9">
    <location>
        <begin position="319"/>
        <end position="338"/>
    </location>
</feature>
<comment type="similarity">
    <text evidence="2 8">Belongs to the arsenical resistance-3 (ACR3) (TC 2.A.59) family.</text>
</comment>
<evidence type="ECO:0000256" key="6">
    <source>
        <dbReference type="ARBA" id="ARBA00022989"/>
    </source>
</evidence>
<evidence type="ECO:0000256" key="2">
    <source>
        <dbReference type="ARBA" id="ARBA00010110"/>
    </source>
</evidence>
<dbReference type="Proteomes" id="UP000467132">
    <property type="component" value="Unassembled WGS sequence"/>
</dbReference>
<dbReference type="FunFam" id="1.20.1530.20:FF:000020">
    <property type="entry name" value="Arsenical-resistance membrane protein"/>
    <property type="match status" value="1"/>
</dbReference>
<dbReference type="Pfam" id="PF01758">
    <property type="entry name" value="SBF"/>
    <property type="match status" value="1"/>
</dbReference>
<keyword evidence="5 8" id="KW-0812">Transmembrane</keyword>
<sequence>MQKKEVLKSGISFFEKYLTIWVALCMAIGIGIGVYLPGIPNLLSKFEYANVSIPVAILIWLMIYPMMLKVDFHSVKKVKETPKGLIITWISNWLIKPFSMYLIASFFLNIVFKDFISSELAKEYLAGAVLLGAAPCTAMVFVWSHLTRGNPAYTLVQVATNDLIILMAFVPIVAFLLGIGDISIPWNTLFLSVVLFVVIPLVAGWLSRFIITKNKGQEYFEKVYIPKFSNITIIGLLLTLIIIFSFQGETIVDNPIDIALIAVPLIIQTFLIFFIAYLWAKVWKLPHNIAAPAGMIGASNFFELAVAVAISLFGLESGATLATVVGVLVEVPVMLTLVKIANNTKSWFAYDR</sequence>
<evidence type="ECO:0000313" key="10">
    <source>
        <dbReference type="EMBL" id="NBI06393.1"/>
    </source>
</evidence>
<dbReference type="GO" id="GO:0015105">
    <property type="term" value="F:arsenite transmembrane transporter activity"/>
    <property type="evidence" value="ECO:0007669"/>
    <property type="project" value="TreeGrafter"/>
</dbReference>
<evidence type="ECO:0000313" key="11">
    <source>
        <dbReference type="Proteomes" id="UP000467132"/>
    </source>
</evidence>
<name>A0A845R1E6_9CLOT</name>
<feature type="transmembrane region" description="Helical" evidence="9">
    <location>
        <begin position="190"/>
        <end position="211"/>
    </location>
</feature>
<feature type="transmembrane region" description="Helical" evidence="9">
    <location>
        <begin position="93"/>
        <end position="112"/>
    </location>
</feature>